<comment type="cofactor">
    <cofactor evidence="1">
        <name>[4Fe-4S] cluster</name>
        <dbReference type="ChEBI" id="CHEBI:49883"/>
    </cofactor>
</comment>
<dbReference type="FunFam" id="1.10.340.30:FF:000005">
    <property type="entry name" value="Endonuclease III-like protein 1"/>
    <property type="match status" value="1"/>
</dbReference>
<dbReference type="WormBase" id="SRAE_2000234600">
    <property type="protein sequence ID" value="SRP10265"/>
    <property type="gene ID" value="WBGene00262556"/>
</dbReference>
<evidence type="ECO:0000256" key="7">
    <source>
        <dbReference type="ARBA" id="ARBA00022946"/>
    </source>
</evidence>
<keyword evidence="5 14" id="KW-0227">DNA damage</keyword>
<evidence type="ECO:0000259" key="15">
    <source>
        <dbReference type="SMART" id="SM00478"/>
    </source>
</evidence>
<comment type="function">
    <text evidence="14">Bifunctional DNA N-glycosylase with associated apurinic/apyrimidinic (AP) lyase function that catalyzes the first step in base excision repair (BER), the primary repair pathway for the repair of oxidative DNA damage. The DNA N-glycosylase activity releases the damaged DNA base from DNA by cleaving the N-glycosidic bond, leaving an AP site. The AP lyase activity cleaves the phosphodiester bond 3' to the AP site by a beta-elimination. Primarily recognizes and repairs oxidative base damage of pyrimidines.</text>
</comment>
<evidence type="ECO:0000256" key="13">
    <source>
        <dbReference type="ARBA" id="ARBA00044632"/>
    </source>
</evidence>
<evidence type="ECO:0000256" key="5">
    <source>
        <dbReference type="ARBA" id="ARBA00022763"/>
    </source>
</evidence>
<dbReference type="InterPro" id="IPR004036">
    <property type="entry name" value="Endonuclease-III-like_CS2"/>
</dbReference>
<dbReference type="GO" id="GO:0034043">
    <property type="term" value="F:5-hydroxymethyluracil DNA N-glycosylase activity"/>
    <property type="evidence" value="ECO:0007669"/>
    <property type="project" value="EnsemblMetazoa"/>
</dbReference>
<dbReference type="GO" id="GO:0003677">
    <property type="term" value="F:DNA binding"/>
    <property type="evidence" value="ECO:0007669"/>
    <property type="project" value="UniProtKB-UniRule"/>
</dbReference>
<keyword evidence="8" id="KW-0408">Iron</keyword>
<dbReference type="GO" id="GO:0034042">
    <property type="term" value="F:5-formyluracil DNA N-glycosylase activity"/>
    <property type="evidence" value="ECO:0007669"/>
    <property type="project" value="EnsemblMetazoa"/>
</dbReference>
<evidence type="ECO:0000313" key="16">
    <source>
        <dbReference type="EMBL" id="CEF67685.1"/>
    </source>
</evidence>
<dbReference type="PANTHER" id="PTHR43286:SF1">
    <property type="entry name" value="ENDONUCLEASE III-LIKE PROTEIN 1"/>
    <property type="match status" value="1"/>
</dbReference>
<gene>
    <name evidence="14" type="primary">NTH1</name>
    <name evidence="16 18 19" type="ORF">SRAE_2000234600</name>
</gene>
<keyword evidence="14" id="KW-0539">Nucleus</keyword>
<keyword evidence="7" id="KW-0809">Transit peptide</keyword>
<reference evidence="18" key="2">
    <citation type="submission" date="2020-12" db="UniProtKB">
        <authorList>
            <consortium name="WormBaseParasite"/>
        </authorList>
    </citation>
    <scope>IDENTIFICATION</scope>
</reference>
<comment type="subcellular location">
    <subcellularLocation>
        <location evidence="14">Nucleus</location>
    </subcellularLocation>
    <subcellularLocation>
        <location evidence="14">Mitochondrion</location>
    </subcellularLocation>
</comment>
<dbReference type="InterPro" id="IPR003651">
    <property type="entry name" value="Endonuclease3_FeS-loop_motif"/>
</dbReference>
<organism evidence="16">
    <name type="scientific">Strongyloides ratti</name>
    <name type="common">Parasitic roundworm</name>
    <dbReference type="NCBI Taxonomy" id="34506"/>
    <lineage>
        <taxon>Eukaryota</taxon>
        <taxon>Metazoa</taxon>
        <taxon>Ecdysozoa</taxon>
        <taxon>Nematoda</taxon>
        <taxon>Chromadorea</taxon>
        <taxon>Rhabditida</taxon>
        <taxon>Tylenchina</taxon>
        <taxon>Panagrolaimomorpha</taxon>
        <taxon>Strongyloidoidea</taxon>
        <taxon>Strongyloididae</taxon>
        <taxon>Strongyloides</taxon>
    </lineage>
</organism>
<keyword evidence="10 14" id="KW-0234">DNA repair</keyword>
<dbReference type="WBParaSite" id="SRAE_2000234600.1">
    <property type="protein sequence ID" value="SRAE_2000234600.1"/>
    <property type="gene ID" value="WBGene00262556"/>
</dbReference>
<evidence type="ECO:0000256" key="11">
    <source>
        <dbReference type="ARBA" id="ARBA00023239"/>
    </source>
</evidence>
<dbReference type="InterPro" id="IPR011257">
    <property type="entry name" value="DNA_glycosylase"/>
</dbReference>
<evidence type="ECO:0000256" key="12">
    <source>
        <dbReference type="ARBA" id="ARBA00023295"/>
    </source>
</evidence>
<dbReference type="SMART" id="SM00478">
    <property type="entry name" value="ENDO3c"/>
    <property type="match status" value="1"/>
</dbReference>
<dbReference type="PANTHER" id="PTHR43286">
    <property type="entry name" value="ENDONUCLEASE III-LIKE PROTEIN 1"/>
    <property type="match status" value="1"/>
</dbReference>
<dbReference type="OrthoDB" id="2099276at2759"/>
<dbReference type="OMA" id="QIIWYGR"/>
<keyword evidence="14" id="KW-0496">Mitochondrion</keyword>
<sequence>MPTKVSEITRKNCIKHISNSQVKLEMPRKRNISRTDGLVKCNNEKNNSKRNDKEIIKRENVVDFEYHIKQIETMRNKMVAPVDTVGCHALADKKADPKTYRFQVLLSLLLSSQTKDEITAGAMNRLKNYGCTVDNMIISDKDTLENLLKPVSFYKRKAVNIIEIAKIIKNEYDEDIPNTFENLCKLPGIGPKMANLVMLVAWKKCVGIAVDTHIHRIANRLHWVNTKDPIKTEKDIEDFLPHHHWSTINKLFVGFGQTICKAVNPLCQSCLLNDVCPSVNIKKEKK</sequence>
<dbReference type="CDD" id="cd00056">
    <property type="entry name" value="ENDO3c"/>
    <property type="match status" value="1"/>
</dbReference>
<keyword evidence="9" id="KW-0411">Iron-sulfur</keyword>
<dbReference type="Gene3D" id="1.10.340.30">
    <property type="entry name" value="Hypothetical protein, domain 2"/>
    <property type="match status" value="1"/>
</dbReference>
<dbReference type="AlphaFoldDB" id="A0A090LJL0"/>
<dbReference type="EMBL" id="LN609529">
    <property type="protein sequence ID" value="CEF67685.1"/>
    <property type="molecule type" value="Genomic_DNA"/>
</dbReference>
<evidence type="ECO:0000313" key="17">
    <source>
        <dbReference type="Proteomes" id="UP000035682"/>
    </source>
</evidence>
<dbReference type="EC" id="4.2.99.18" evidence="14"/>
<evidence type="ECO:0000256" key="1">
    <source>
        <dbReference type="ARBA" id="ARBA00001966"/>
    </source>
</evidence>
<reference evidence="16 17" key="1">
    <citation type="submission" date="2014-09" db="EMBL/GenBank/DDBJ databases">
        <authorList>
            <person name="Martin A.A."/>
        </authorList>
    </citation>
    <scope>NUCLEOTIDE SEQUENCE</scope>
    <source>
        <strain evidence="17">ED321</strain>
        <strain evidence="16">ED321 Heterogonic</strain>
    </source>
</reference>
<keyword evidence="12 14" id="KW-0326">Glycosidase</keyword>
<dbReference type="GO" id="GO:0070301">
    <property type="term" value="P:cellular response to hydrogen peroxide"/>
    <property type="evidence" value="ECO:0007669"/>
    <property type="project" value="EnsemblMetazoa"/>
</dbReference>
<evidence type="ECO:0000313" key="19">
    <source>
        <dbReference type="WormBase" id="SRAE_2000234600"/>
    </source>
</evidence>
<dbReference type="Pfam" id="PF00633">
    <property type="entry name" value="HHH"/>
    <property type="match status" value="1"/>
</dbReference>
<dbReference type="GO" id="GO:0005739">
    <property type="term" value="C:mitochondrion"/>
    <property type="evidence" value="ECO:0007669"/>
    <property type="project" value="UniProtKB-SubCell"/>
</dbReference>
<evidence type="ECO:0000256" key="8">
    <source>
        <dbReference type="ARBA" id="ARBA00023004"/>
    </source>
</evidence>
<evidence type="ECO:0000256" key="10">
    <source>
        <dbReference type="ARBA" id="ARBA00023204"/>
    </source>
</evidence>
<dbReference type="SUPFAM" id="SSF48150">
    <property type="entry name" value="DNA-glycosylase"/>
    <property type="match status" value="1"/>
</dbReference>
<dbReference type="GO" id="GO:0045008">
    <property type="term" value="P:depyrimidination"/>
    <property type="evidence" value="ECO:0007669"/>
    <property type="project" value="EnsemblMetazoa"/>
</dbReference>
<name>A0A090LJL0_STRRB</name>
<evidence type="ECO:0000256" key="3">
    <source>
        <dbReference type="ARBA" id="ARBA00022485"/>
    </source>
</evidence>
<keyword evidence="3" id="KW-0004">4Fe-4S</keyword>
<evidence type="ECO:0000256" key="4">
    <source>
        <dbReference type="ARBA" id="ARBA00022723"/>
    </source>
</evidence>
<keyword evidence="4" id="KW-0479">Metal-binding</keyword>
<keyword evidence="16" id="KW-0540">Nuclease</keyword>
<evidence type="ECO:0000256" key="2">
    <source>
        <dbReference type="ARBA" id="ARBA00008343"/>
    </source>
</evidence>
<comment type="caution">
    <text evidence="14">Lacks conserved residue(s) required for the propagation of feature annotation.</text>
</comment>
<comment type="catalytic activity">
    <reaction evidence="13 14">
        <text>2'-deoxyribonucleotide-(2'-deoxyribose 5'-phosphate)-2'-deoxyribonucleotide-DNA = a 3'-end 2'-deoxyribonucleotide-(2,3-dehydro-2,3-deoxyribose 5'-phosphate)-DNA + a 5'-end 5'-phospho-2'-deoxyribonucleoside-DNA + H(+)</text>
        <dbReference type="Rhea" id="RHEA:66592"/>
        <dbReference type="Rhea" id="RHEA-COMP:13180"/>
        <dbReference type="Rhea" id="RHEA-COMP:16897"/>
        <dbReference type="Rhea" id="RHEA-COMP:17067"/>
        <dbReference type="ChEBI" id="CHEBI:15378"/>
        <dbReference type="ChEBI" id="CHEBI:136412"/>
        <dbReference type="ChEBI" id="CHEBI:157695"/>
        <dbReference type="ChEBI" id="CHEBI:167181"/>
        <dbReference type="EC" id="4.2.99.18"/>
    </reaction>
</comment>
<dbReference type="GO" id="GO:0006289">
    <property type="term" value="P:nucleotide-excision repair"/>
    <property type="evidence" value="ECO:0007669"/>
    <property type="project" value="TreeGrafter"/>
</dbReference>
<dbReference type="EC" id="3.2.2.-" evidence="14"/>
<proteinExistence type="inferred from homology"/>
<dbReference type="Pfam" id="PF00730">
    <property type="entry name" value="HhH-GPD"/>
    <property type="match status" value="1"/>
</dbReference>
<dbReference type="STRING" id="34506.A0A090LJL0"/>
<evidence type="ECO:0000313" key="18">
    <source>
        <dbReference type="WBParaSite" id="SRAE_2000234600.1"/>
    </source>
</evidence>
<dbReference type="InterPro" id="IPR030841">
    <property type="entry name" value="NTH1"/>
</dbReference>
<dbReference type="GO" id="GO:0140078">
    <property type="term" value="F:class I DNA-(apurinic or apyrimidinic site) endonuclease activity"/>
    <property type="evidence" value="ECO:0007669"/>
    <property type="project" value="UniProtKB-EC"/>
</dbReference>
<accession>A0A090LJL0</accession>
<dbReference type="PROSITE" id="PS00764">
    <property type="entry name" value="ENDONUCLEASE_III_1"/>
    <property type="match status" value="1"/>
</dbReference>
<keyword evidence="17" id="KW-1185">Reference proteome</keyword>
<dbReference type="InterPro" id="IPR004035">
    <property type="entry name" value="Endouclease-III_FeS-bd_BS"/>
</dbReference>
<evidence type="ECO:0000256" key="9">
    <source>
        <dbReference type="ARBA" id="ARBA00023014"/>
    </source>
</evidence>
<evidence type="ECO:0000256" key="14">
    <source>
        <dbReference type="HAMAP-Rule" id="MF_03183"/>
    </source>
</evidence>
<keyword evidence="16" id="KW-0255">Endonuclease</keyword>
<feature type="domain" description="HhH-GPD" evidence="15">
    <location>
        <begin position="110"/>
        <end position="258"/>
    </location>
</feature>
<dbReference type="InterPro" id="IPR023170">
    <property type="entry name" value="HhH_base_excis_C"/>
</dbReference>
<dbReference type="Gene3D" id="1.10.1670.10">
    <property type="entry name" value="Helix-hairpin-Helix base-excision DNA repair enzymes (C-terminal)"/>
    <property type="match status" value="1"/>
</dbReference>
<comment type="similarity">
    <text evidence="2 14">Belongs to the Nth/MutY family.</text>
</comment>
<dbReference type="GO" id="GO:0046872">
    <property type="term" value="F:metal ion binding"/>
    <property type="evidence" value="ECO:0007669"/>
    <property type="project" value="UniProtKB-KW"/>
</dbReference>
<keyword evidence="6 14" id="KW-0378">Hydrolase</keyword>
<dbReference type="InterPro" id="IPR003265">
    <property type="entry name" value="HhH-GPD_domain"/>
</dbReference>
<keyword evidence="11 14" id="KW-0456">Lyase</keyword>
<dbReference type="HAMAP" id="MF_03183">
    <property type="entry name" value="Endonuclease_III_Nth"/>
    <property type="match status" value="1"/>
</dbReference>
<dbReference type="GO" id="GO:0005634">
    <property type="term" value="C:nucleus"/>
    <property type="evidence" value="ECO:0007669"/>
    <property type="project" value="UniProtKB-SubCell"/>
</dbReference>
<dbReference type="SMART" id="SM00525">
    <property type="entry name" value="FES"/>
    <property type="match status" value="1"/>
</dbReference>
<protein>
    <recommendedName>
        <fullName evidence="14">Endonuclease III homolog</fullName>
        <ecNumber evidence="14">3.2.2.-</ecNumber>
        <ecNumber evidence="14">4.2.99.18</ecNumber>
    </recommendedName>
    <alternativeName>
        <fullName evidence="14">Bifunctional DNA N-glycosylase/DNA-(apurinic or apyrimidinic site) lyase</fullName>
        <shortName evidence="14">DNA glycosylase/AP lyase</shortName>
    </alternativeName>
</protein>
<evidence type="ECO:0000256" key="6">
    <source>
        <dbReference type="ARBA" id="ARBA00022801"/>
    </source>
</evidence>
<dbReference type="GO" id="GO:0051539">
    <property type="term" value="F:4 iron, 4 sulfur cluster binding"/>
    <property type="evidence" value="ECO:0007669"/>
    <property type="project" value="UniProtKB-KW"/>
</dbReference>
<dbReference type="InterPro" id="IPR000445">
    <property type="entry name" value="HhH_motif"/>
</dbReference>
<dbReference type="Proteomes" id="UP000035682">
    <property type="component" value="Unplaced"/>
</dbReference>
<dbReference type="PROSITE" id="PS01155">
    <property type="entry name" value="ENDONUCLEASE_III_2"/>
    <property type="match status" value="1"/>
</dbReference>